<proteinExistence type="predicted"/>
<evidence type="ECO:0000313" key="4">
    <source>
        <dbReference type="Proteomes" id="UP001163823"/>
    </source>
</evidence>
<dbReference type="PANTHER" id="PTHR33659:SF1">
    <property type="entry name" value="PROTEIN, PUTATIVE-RELATED"/>
    <property type="match status" value="1"/>
</dbReference>
<organism evidence="3 4">
    <name type="scientific">Quillaja saponaria</name>
    <name type="common">Soap bark tree</name>
    <dbReference type="NCBI Taxonomy" id="32244"/>
    <lineage>
        <taxon>Eukaryota</taxon>
        <taxon>Viridiplantae</taxon>
        <taxon>Streptophyta</taxon>
        <taxon>Embryophyta</taxon>
        <taxon>Tracheophyta</taxon>
        <taxon>Spermatophyta</taxon>
        <taxon>Magnoliopsida</taxon>
        <taxon>eudicotyledons</taxon>
        <taxon>Gunneridae</taxon>
        <taxon>Pentapetalae</taxon>
        <taxon>rosids</taxon>
        <taxon>fabids</taxon>
        <taxon>Fabales</taxon>
        <taxon>Quillajaceae</taxon>
        <taxon>Quillaja</taxon>
    </lineage>
</organism>
<name>A0AAD7L260_QUISA</name>
<dbReference type="Proteomes" id="UP001163823">
    <property type="component" value="Chromosome 12"/>
</dbReference>
<evidence type="ECO:0000256" key="2">
    <source>
        <dbReference type="SAM" id="SignalP"/>
    </source>
</evidence>
<keyword evidence="1" id="KW-0472">Membrane</keyword>
<dbReference type="KEGG" id="qsa:O6P43_029527"/>
<keyword evidence="2" id="KW-0732">Signal</keyword>
<accession>A0AAD7L260</accession>
<dbReference type="EMBL" id="JARAOO010000012">
    <property type="protein sequence ID" value="KAJ7949150.1"/>
    <property type="molecule type" value="Genomic_DNA"/>
</dbReference>
<evidence type="ECO:0000313" key="3">
    <source>
        <dbReference type="EMBL" id="KAJ7949150.1"/>
    </source>
</evidence>
<gene>
    <name evidence="3" type="ORF">O6P43_029527</name>
</gene>
<keyword evidence="4" id="KW-1185">Reference proteome</keyword>
<evidence type="ECO:0000256" key="1">
    <source>
        <dbReference type="SAM" id="Phobius"/>
    </source>
</evidence>
<sequence length="67" mass="6641">MAQVSSYKALAVVLVVAIFSAVASAQDFNLSPSPAPAPDAGAAGSVPTSMAVIGASFFLSMLAVLKQ</sequence>
<keyword evidence="1 3" id="KW-0812">Transmembrane</keyword>
<protein>
    <submittedName>
        <fullName evidence="3">Transmembrane protein</fullName>
    </submittedName>
</protein>
<dbReference type="PANTHER" id="PTHR33659">
    <property type="entry name" value="PROTEIN, PUTATIVE-RELATED-RELATED"/>
    <property type="match status" value="1"/>
</dbReference>
<comment type="caution">
    <text evidence="3">The sequence shown here is derived from an EMBL/GenBank/DDBJ whole genome shotgun (WGS) entry which is preliminary data.</text>
</comment>
<feature type="signal peptide" evidence="2">
    <location>
        <begin position="1"/>
        <end position="25"/>
    </location>
</feature>
<feature type="transmembrane region" description="Helical" evidence="1">
    <location>
        <begin position="41"/>
        <end position="65"/>
    </location>
</feature>
<reference evidence="3" key="1">
    <citation type="journal article" date="2023" name="Science">
        <title>Elucidation of the pathway for biosynthesis of saponin adjuvants from the soapbark tree.</title>
        <authorList>
            <person name="Reed J."/>
            <person name="Orme A."/>
            <person name="El-Demerdash A."/>
            <person name="Owen C."/>
            <person name="Martin L.B.B."/>
            <person name="Misra R.C."/>
            <person name="Kikuchi S."/>
            <person name="Rejzek M."/>
            <person name="Martin A.C."/>
            <person name="Harkess A."/>
            <person name="Leebens-Mack J."/>
            <person name="Louveau T."/>
            <person name="Stephenson M.J."/>
            <person name="Osbourn A."/>
        </authorList>
    </citation>
    <scope>NUCLEOTIDE SEQUENCE</scope>
    <source>
        <strain evidence="3">S10</strain>
    </source>
</reference>
<feature type="chain" id="PRO_5042022536" evidence="2">
    <location>
        <begin position="26"/>
        <end position="67"/>
    </location>
</feature>
<keyword evidence="1" id="KW-1133">Transmembrane helix</keyword>
<dbReference type="AlphaFoldDB" id="A0AAD7L260"/>